<proteinExistence type="predicted"/>
<evidence type="ECO:0000313" key="4">
    <source>
        <dbReference type="Proteomes" id="UP001500851"/>
    </source>
</evidence>
<feature type="transmembrane region" description="Helical" evidence="2">
    <location>
        <begin position="6"/>
        <end position="23"/>
    </location>
</feature>
<dbReference type="Proteomes" id="UP001500851">
    <property type="component" value="Unassembled WGS sequence"/>
</dbReference>
<comment type="caution">
    <text evidence="3">The sequence shown here is derived from an EMBL/GenBank/DDBJ whole genome shotgun (WGS) entry which is preliminary data.</text>
</comment>
<dbReference type="RefSeq" id="WP_344029944.1">
    <property type="nucleotide sequence ID" value="NZ_BAAAOB010000001.1"/>
</dbReference>
<evidence type="ECO:0000313" key="3">
    <source>
        <dbReference type="EMBL" id="GAA1782602.1"/>
    </source>
</evidence>
<keyword evidence="2" id="KW-0812">Transmembrane</keyword>
<accession>A0ABP4XKB6</accession>
<protein>
    <submittedName>
        <fullName evidence="3">Uncharacterized protein</fullName>
    </submittedName>
</protein>
<evidence type="ECO:0000256" key="1">
    <source>
        <dbReference type="SAM" id="MobiDB-lite"/>
    </source>
</evidence>
<dbReference type="EMBL" id="BAAAOB010000001">
    <property type="protein sequence ID" value="GAA1782602.1"/>
    <property type="molecule type" value="Genomic_DNA"/>
</dbReference>
<keyword evidence="2" id="KW-0472">Membrane</keyword>
<sequence>MFQVWLWGGVAAFVALLVVLWTLQDLRERKERRLALRWSKAINWTSDPTAEIVLVGEVGEPGAPGETNEPGRADGSGRDRRQRVRLTAGKVAIDAVLDPPPAGHPQLEPDWYLLVSGWRGSVSEAKRNGEARIGAGRILDAFPPGTPQLYDRLSGRGERKPGVVARLLGFRGL</sequence>
<keyword evidence="2" id="KW-1133">Transmembrane helix</keyword>
<organism evidence="3 4">
    <name type="scientific">Leucobacter iarius</name>
    <dbReference type="NCBI Taxonomy" id="333963"/>
    <lineage>
        <taxon>Bacteria</taxon>
        <taxon>Bacillati</taxon>
        <taxon>Actinomycetota</taxon>
        <taxon>Actinomycetes</taxon>
        <taxon>Micrococcales</taxon>
        <taxon>Microbacteriaceae</taxon>
        <taxon>Leucobacter</taxon>
    </lineage>
</organism>
<name>A0ABP4XKB6_9MICO</name>
<evidence type="ECO:0000256" key="2">
    <source>
        <dbReference type="SAM" id="Phobius"/>
    </source>
</evidence>
<gene>
    <name evidence="3" type="ORF">GCM10009768_09370</name>
</gene>
<feature type="region of interest" description="Disordered" evidence="1">
    <location>
        <begin position="58"/>
        <end position="81"/>
    </location>
</feature>
<keyword evidence="4" id="KW-1185">Reference proteome</keyword>
<feature type="compositionally biased region" description="Basic and acidic residues" evidence="1">
    <location>
        <begin position="69"/>
        <end position="79"/>
    </location>
</feature>
<reference evidence="4" key="1">
    <citation type="journal article" date="2019" name="Int. J. Syst. Evol. Microbiol.">
        <title>The Global Catalogue of Microorganisms (GCM) 10K type strain sequencing project: providing services to taxonomists for standard genome sequencing and annotation.</title>
        <authorList>
            <consortium name="The Broad Institute Genomics Platform"/>
            <consortium name="The Broad Institute Genome Sequencing Center for Infectious Disease"/>
            <person name="Wu L."/>
            <person name="Ma J."/>
        </authorList>
    </citation>
    <scope>NUCLEOTIDE SEQUENCE [LARGE SCALE GENOMIC DNA]</scope>
    <source>
        <strain evidence="4">JCM 14736</strain>
    </source>
</reference>